<protein>
    <recommendedName>
        <fullName evidence="3">DUF669 domain-containing protein</fullName>
    </recommendedName>
</protein>
<evidence type="ECO:0000313" key="1">
    <source>
        <dbReference type="EMBL" id="QMW90194.1"/>
    </source>
</evidence>
<dbReference type="EMBL" id="CP040626">
    <property type="protein sequence ID" value="QMW90194.1"/>
    <property type="molecule type" value="Genomic_DNA"/>
</dbReference>
<sequence>MIKPNDFETVQGFTGFEPLEAGGHICRIMNVEETKTKNGGKDMIVIYLDTDKSDKQPNYYSEAYRNDNRNPKKWNNNAICRQLVLDADGFTNRGFKSFIDCVEGSNQGFKVVWGEKFCECLKGKLVGGVFGREEYLNDNTGETKFATKFQNFRTVDMIKKGVEVPKDKLLNPSGNNSYAGDITPVDYGDCPF</sequence>
<evidence type="ECO:0000313" key="2">
    <source>
        <dbReference type="Proteomes" id="UP000515243"/>
    </source>
</evidence>
<dbReference type="Proteomes" id="UP000515243">
    <property type="component" value="Chromosome 1"/>
</dbReference>
<dbReference type="AlphaFoldDB" id="A0AAP9UEL5"/>
<accession>A0AAP9UEL5</accession>
<gene>
    <name evidence="1" type="ORF">FF104_04295</name>
</gene>
<evidence type="ECO:0008006" key="3">
    <source>
        <dbReference type="Google" id="ProtNLM"/>
    </source>
</evidence>
<reference evidence="1 2" key="1">
    <citation type="submission" date="2019-05" db="EMBL/GenBank/DDBJ databases">
        <authorList>
            <person name="Schori C."/>
            <person name="Ahrens C."/>
        </authorList>
    </citation>
    <scope>NUCLEOTIDE SEQUENCE [LARGE SCALE GENOMIC DNA]</scope>
    <source>
        <strain evidence="1 2">DSM 10702</strain>
    </source>
</reference>
<dbReference type="GeneID" id="92943351"/>
<dbReference type="RefSeq" id="WP_035761330.1">
    <property type="nucleotide sequence ID" value="NZ_AP019716.1"/>
</dbReference>
<name>A0AAP9UEL5_CLOBU</name>
<proteinExistence type="predicted"/>
<organism evidence="1 2">
    <name type="scientific">Clostridium butyricum</name>
    <dbReference type="NCBI Taxonomy" id="1492"/>
    <lineage>
        <taxon>Bacteria</taxon>
        <taxon>Bacillati</taxon>
        <taxon>Bacillota</taxon>
        <taxon>Clostridia</taxon>
        <taxon>Eubacteriales</taxon>
        <taxon>Clostridiaceae</taxon>
        <taxon>Clostridium</taxon>
    </lineage>
</organism>